<feature type="domain" description="HTH arsR-type" evidence="5">
    <location>
        <begin position="1"/>
        <end position="88"/>
    </location>
</feature>
<keyword evidence="1" id="KW-0805">Transcription regulation</keyword>
<feature type="compositionally biased region" description="Polar residues" evidence="4">
    <location>
        <begin position="792"/>
        <end position="802"/>
    </location>
</feature>
<dbReference type="InterPro" id="IPR011991">
    <property type="entry name" value="ArsR-like_HTH"/>
</dbReference>
<dbReference type="PANTHER" id="PTHR33154:SF33">
    <property type="entry name" value="TRANSCRIPTIONAL REPRESSOR SDPR"/>
    <property type="match status" value="1"/>
</dbReference>
<dbReference type="PROSITE" id="PS50987">
    <property type="entry name" value="HTH_ARSR_2"/>
    <property type="match status" value="1"/>
</dbReference>
<organism evidence="6 7">
    <name type="scientific">Rothia dentocariosa</name>
    <dbReference type="NCBI Taxonomy" id="2047"/>
    <lineage>
        <taxon>Bacteria</taxon>
        <taxon>Bacillati</taxon>
        <taxon>Actinomycetota</taxon>
        <taxon>Actinomycetes</taxon>
        <taxon>Micrococcales</taxon>
        <taxon>Micrococcaceae</taxon>
        <taxon>Rothia</taxon>
    </lineage>
</organism>
<feature type="compositionally biased region" description="Basic and acidic residues" evidence="4">
    <location>
        <begin position="266"/>
        <end position="279"/>
    </location>
</feature>
<feature type="compositionally biased region" description="Polar residues" evidence="4">
    <location>
        <begin position="357"/>
        <end position="366"/>
    </location>
</feature>
<dbReference type="SUPFAM" id="SSF46785">
    <property type="entry name" value="Winged helix' DNA-binding domain"/>
    <property type="match status" value="1"/>
</dbReference>
<dbReference type="CDD" id="cd00090">
    <property type="entry name" value="HTH_ARSR"/>
    <property type="match status" value="1"/>
</dbReference>
<dbReference type="Pfam" id="PF01022">
    <property type="entry name" value="HTH_5"/>
    <property type="match status" value="1"/>
</dbReference>
<name>A0A3S4YIA7_9MICC</name>
<dbReference type="SMART" id="SM00418">
    <property type="entry name" value="HTH_ARSR"/>
    <property type="match status" value="1"/>
</dbReference>
<dbReference type="InterPro" id="IPR036390">
    <property type="entry name" value="WH_DNA-bd_sf"/>
</dbReference>
<feature type="compositionally biased region" description="Basic and acidic residues" evidence="4">
    <location>
        <begin position="490"/>
        <end position="505"/>
    </location>
</feature>
<evidence type="ECO:0000256" key="3">
    <source>
        <dbReference type="ARBA" id="ARBA00023163"/>
    </source>
</evidence>
<dbReference type="Gene3D" id="1.10.10.10">
    <property type="entry name" value="Winged helix-like DNA-binding domain superfamily/Winged helix DNA-binding domain"/>
    <property type="match status" value="1"/>
</dbReference>
<evidence type="ECO:0000256" key="2">
    <source>
        <dbReference type="ARBA" id="ARBA00023125"/>
    </source>
</evidence>
<dbReference type="STRING" id="762948.HMPREF0733_10435"/>
<accession>A0A3S4YIA7</accession>
<evidence type="ECO:0000259" key="5">
    <source>
        <dbReference type="PROSITE" id="PS50987"/>
    </source>
</evidence>
<feature type="compositionally biased region" description="Basic and acidic residues" evidence="4">
    <location>
        <begin position="585"/>
        <end position="594"/>
    </location>
</feature>
<dbReference type="PRINTS" id="PR00778">
    <property type="entry name" value="HTHARSR"/>
</dbReference>
<protein>
    <submittedName>
        <fullName evidence="6">HTH-type transcriptional repressor AseR</fullName>
    </submittedName>
</protein>
<dbReference type="GO" id="GO:0003677">
    <property type="term" value="F:DNA binding"/>
    <property type="evidence" value="ECO:0007669"/>
    <property type="project" value="UniProtKB-KW"/>
</dbReference>
<feature type="compositionally biased region" description="Basic and acidic residues" evidence="4">
    <location>
        <begin position="619"/>
        <end position="628"/>
    </location>
</feature>
<feature type="compositionally biased region" description="Low complexity" evidence="4">
    <location>
        <begin position="565"/>
        <end position="578"/>
    </location>
</feature>
<feature type="compositionally biased region" description="Low complexity" evidence="4">
    <location>
        <begin position="367"/>
        <end position="382"/>
    </location>
</feature>
<feature type="compositionally biased region" description="Polar residues" evidence="4">
    <location>
        <begin position="513"/>
        <end position="532"/>
    </location>
</feature>
<dbReference type="GO" id="GO:0003700">
    <property type="term" value="F:DNA-binding transcription factor activity"/>
    <property type="evidence" value="ECO:0007669"/>
    <property type="project" value="InterPro"/>
</dbReference>
<proteinExistence type="predicted"/>
<feature type="compositionally biased region" description="Basic and acidic residues" evidence="4">
    <location>
        <begin position="406"/>
        <end position="425"/>
    </location>
</feature>
<feature type="compositionally biased region" description="Low complexity" evidence="4">
    <location>
        <begin position="702"/>
        <end position="713"/>
    </location>
</feature>
<dbReference type="InterPro" id="IPR051081">
    <property type="entry name" value="HTH_MetalResp_TranReg"/>
</dbReference>
<dbReference type="InterPro" id="IPR036388">
    <property type="entry name" value="WH-like_DNA-bd_sf"/>
</dbReference>
<feature type="compositionally biased region" description="Basic and acidic residues" evidence="4">
    <location>
        <begin position="116"/>
        <end position="157"/>
    </location>
</feature>
<feature type="compositionally biased region" description="Basic and acidic residues" evidence="4">
    <location>
        <begin position="441"/>
        <end position="460"/>
    </location>
</feature>
<feature type="compositionally biased region" description="Low complexity" evidence="4">
    <location>
        <begin position="595"/>
        <end position="609"/>
    </location>
</feature>
<dbReference type="PANTHER" id="PTHR33154">
    <property type="entry name" value="TRANSCRIPTIONAL REGULATOR, ARSR FAMILY"/>
    <property type="match status" value="1"/>
</dbReference>
<feature type="compositionally biased region" description="Basic and acidic residues" evidence="4">
    <location>
        <begin position="244"/>
        <end position="259"/>
    </location>
</feature>
<evidence type="ECO:0000256" key="4">
    <source>
        <dbReference type="SAM" id="MobiDB-lite"/>
    </source>
</evidence>
<evidence type="ECO:0000313" key="6">
    <source>
        <dbReference type="EMBL" id="VEJ30206.1"/>
    </source>
</evidence>
<dbReference type="AlphaFoldDB" id="A0A3S4YIA7"/>
<dbReference type="NCBIfam" id="NF033788">
    <property type="entry name" value="HTH_metalloreg"/>
    <property type="match status" value="1"/>
</dbReference>
<feature type="compositionally biased region" description="Polar residues" evidence="4">
    <location>
        <begin position="301"/>
        <end position="317"/>
    </location>
</feature>
<reference evidence="6 7" key="1">
    <citation type="submission" date="2018-12" db="EMBL/GenBank/DDBJ databases">
        <authorList>
            <consortium name="Pathogen Informatics"/>
        </authorList>
    </citation>
    <scope>NUCLEOTIDE SEQUENCE [LARGE SCALE GENOMIC DNA]</scope>
    <source>
        <strain evidence="6 7">NCTC10918</strain>
    </source>
</reference>
<sequence length="853" mass="89741">MQSDVFSVIADPTRRNIVHLLAEQTRTVGAVVEHLNMSQPTISKHLKVLREARAVTVLVEGQRRLYSLNPEVFDEITAWVADIQAIAHSTKEQRESQIKQASVIEVVDVVESSGDDTAKTEKTEEPSAEAKTEKTAHAGESETNEQKQQDQDTEQRPKATGKTTDETAGEAATAHAQDVQDQDKTSDSDAPAQSVESSSVVEQPEPTPQERVSKTLSQRKRFEAFPGSTGSANAGVKPGASLSGERDAEKASGQKDRDGQGASHEAGAHDSHAEGESSAKKKTTTAAIAKPAIFDEEARSAESSVTSGLGPKTSTKSAARIVSKPAQQAVSAASEEGTETAGTVEENEFIPMRPFTPSGSSYQEKPQQSYGYDDGIDDGQQGFSPEARGFVPRSKSQDRTAQAKPEAVKSEKTDKSVSAQKDAESSVKSTESAKALARSARSHDTKQPHVEAQTQERTHVSDAQQPAQQSEGAKPAKPSSAESKQASHVAKAEAQKPVKDAHESAQAKPQKPESPSQQAQTAAKTESAQAQSVREEVSAPKPGSERAAQAHTGKPGAKTEAQTVSQEAPAQAAKPAESPIQAAASEKKPEDKPAETTATNAQTAAQPGTSSTVSYGIDTAEKSTENGERAVQGTAQKKQTEKGQGNAGSPDTKEPAKPATVRSAKGTASTGAAAKTQEPEKKPAAQVEESSSTAQEPQKSGAEIPAEAAPAAAQNMTQAQSEEAKAVEAKLAENAPVKSDSVTFTAVLPVVTPEMSSVQGARPQEDEEAADASDKTKSAASEKSGKNEELPYQTQTEYTSAFGTADTPKEPRAGCFHAFSEGAGNMDISQHTSCGVVRYRLHACTMVLIASHF</sequence>
<feature type="compositionally biased region" description="Low complexity" evidence="4">
    <location>
        <begin position="663"/>
        <end position="676"/>
    </location>
</feature>
<dbReference type="InterPro" id="IPR001845">
    <property type="entry name" value="HTH_ArsR_DNA-bd_dom"/>
</dbReference>
<evidence type="ECO:0000313" key="7">
    <source>
        <dbReference type="Proteomes" id="UP000270988"/>
    </source>
</evidence>
<gene>
    <name evidence="6" type="primary">aseR</name>
    <name evidence="6" type="ORF">NCTC10918_01483</name>
</gene>
<feature type="compositionally biased region" description="Polar residues" evidence="4">
    <location>
        <begin position="461"/>
        <end position="471"/>
    </location>
</feature>
<feature type="compositionally biased region" description="Low complexity" evidence="4">
    <location>
        <begin position="190"/>
        <end position="204"/>
    </location>
</feature>
<dbReference type="Proteomes" id="UP000270988">
    <property type="component" value="Chromosome"/>
</dbReference>
<keyword evidence="3" id="KW-0804">Transcription</keyword>
<feature type="region of interest" description="Disordered" evidence="4">
    <location>
        <begin position="753"/>
        <end position="806"/>
    </location>
</feature>
<dbReference type="EMBL" id="LR134521">
    <property type="protein sequence ID" value="VEJ30206.1"/>
    <property type="molecule type" value="Genomic_DNA"/>
</dbReference>
<feature type="region of interest" description="Disordered" evidence="4">
    <location>
        <begin position="112"/>
        <end position="727"/>
    </location>
</feature>
<keyword evidence="2" id="KW-0238">DNA-binding</keyword>
<feature type="compositionally biased region" description="Low complexity" evidence="4">
    <location>
        <begin position="329"/>
        <end position="344"/>
    </location>
</feature>
<evidence type="ECO:0000256" key="1">
    <source>
        <dbReference type="ARBA" id="ARBA00023015"/>
    </source>
</evidence>
<feature type="compositionally biased region" description="Polar residues" evidence="4">
    <location>
        <begin position="688"/>
        <end position="698"/>
    </location>
</feature>